<accession>A0ABV3G4Y9</accession>
<sequence>MSVIDGSPGIMFRELLNYAPMTYVRQQLGKDVCALLDLIEGGRAPDARLRDAAARIVDVEKQVARNTERGELLALLPVGKQTELAVRLGMTTAGSEFPDLQTLTWTVGAQRELLEFIGFTNATGPTEGLPTRIDCAPIYSLFPHQRHAATRVKELLYIGPRRVVLHLPTGVGKTRTGMNLIVDHLRSNEPTIVIWVARGDELLEQAASEFERAWSQLGNRVVPIVRMWGSASPTLDQVTDGIIVLGLEKAVSVAKADKGFLSTLAARSSLVIFDEAHQIIAPTYRGIVDALTIRPDTSLLGLTATPGRTWADVEQDEQLSNYFCRQKVTLEIGGYSNPVSALIDQGYLAKPIMRTVASNAGLVLSASDRAQLARSFDIPTKIVEQLVHDEQWNLKVIHTISELIEGEHRRILVFAASVDHCRLIAAVLSAIGIDADYVTGESSGMHRRNVIGRFKRAAQRPMVLCNFGVLTTGFDAPAASAAVIARPTKSLVLYSQMVGRVIRGPKAGGTSTCEIVTVVDPEMPGFGDVAEAFANWEDVWETA</sequence>
<dbReference type="EMBL" id="JBFAKC010000025">
    <property type="protein sequence ID" value="MEV0712736.1"/>
    <property type="molecule type" value="Genomic_DNA"/>
</dbReference>
<name>A0ABV3G4Y9_9NOCA</name>
<evidence type="ECO:0000259" key="2">
    <source>
        <dbReference type="PROSITE" id="PS51194"/>
    </source>
</evidence>
<keyword evidence="4" id="KW-1185">Reference proteome</keyword>
<feature type="domain" description="Helicase ATP-binding" evidence="1">
    <location>
        <begin position="154"/>
        <end position="306"/>
    </location>
</feature>
<dbReference type="Gene3D" id="3.40.50.300">
    <property type="entry name" value="P-loop containing nucleotide triphosphate hydrolases"/>
    <property type="match status" value="2"/>
</dbReference>
<dbReference type="SMART" id="SM00490">
    <property type="entry name" value="HELICc"/>
    <property type="match status" value="1"/>
</dbReference>
<dbReference type="InterPro" id="IPR006935">
    <property type="entry name" value="Helicase/UvrB_N"/>
</dbReference>
<reference evidence="3 4" key="1">
    <citation type="submission" date="2024-06" db="EMBL/GenBank/DDBJ databases">
        <title>The Natural Products Discovery Center: Release of the First 8490 Sequenced Strains for Exploring Actinobacteria Biosynthetic Diversity.</title>
        <authorList>
            <person name="Kalkreuter E."/>
            <person name="Kautsar S.A."/>
            <person name="Yang D."/>
            <person name="Bader C.D."/>
            <person name="Teijaro C.N."/>
            <person name="Fluegel L."/>
            <person name="Davis C.M."/>
            <person name="Simpson J.R."/>
            <person name="Lauterbach L."/>
            <person name="Steele A.D."/>
            <person name="Gui C."/>
            <person name="Meng S."/>
            <person name="Li G."/>
            <person name="Viehrig K."/>
            <person name="Ye F."/>
            <person name="Su P."/>
            <person name="Kiefer A.F."/>
            <person name="Nichols A."/>
            <person name="Cepeda A.J."/>
            <person name="Yan W."/>
            <person name="Fan B."/>
            <person name="Jiang Y."/>
            <person name="Adhikari A."/>
            <person name="Zheng C.-J."/>
            <person name="Schuster L."/>
            <person name="Cowan T.M."/>
            <person name="Smanski M.J."/>
            <person name="Chevrette M.G."/>
            <person name="De Carvalho L.P.S."/>
            <person name="Shen B."/>
        </authorList>
    </citation>
    <scope>NUCLEOTIDE SEQUENCE [LARGE SCALE GENOMIC DNA]</scope>
    <source>
        <strain evidence="3 4">NPDC050403</strain>
    </source>
</reference>
<dbReference type="GO" id="GO:0004386">
    <property type="term" value="F:helicase activity"/>
    <property type="evidence" value="ECO:0007669"/>
    <property type="project" value="UniProtKB-KW"/>
</dbReference>
<dbReference type="PROSITE" id="PS51192">
    <property type="entry name" value="HELICASE_ATP_BIND_1"/>
    <property type="match status" value="1"/>
</dbReference>
<dbReference type="SMART" id="SM00487">
    <property type="entry name" value="DEXDc"/>
    <property type="match status" value="1"/>
</dbReference>
<dbReference type="PANTHER" id="PTHR47396:SF1">
    <property type="entry name" value="ATP-DEPENDENT HELICASE IRC3-RELATED"/>
    <property type="match status" value="1"/>
</dbReference>
<dbReference type="InterPro" id="IPR001650">
    <property type="entry name" value="Helicase_C-like"/>
</dbReference>
<proteinExistence type="predicted"/>
<keyword evidence="3" id="KW-0378">Hydrolase</keyword>
<dbReference type="Proteomes" id="UP001551695">
    <property type="component" value="Unassembled WGS sequence"/>
</dbReference>
<dbReference type="Pfam" id="PF00271">
    <property type="entry name" value="Helicase_C"/>
    <property type="match status" value="1"/>
</dbReference>
<dbReference type="InterPro" id="IPR050742">
    <property type="entry name" value="Helicase_Restrict-Modif_Enz"/>
</dbReference>
<evidence type="ECO:0000313" key="4">
    <source>
        <dbReference type="Proteomes" id="UP001551695"/>
    </source>
</evidence>
<feature type="domain" description="Helicase C-terminal" evidence="2">
    <location>
        <begin position="395"/>
        <end position="543"/>
    </location>
</feature>
<dbReference type="Pfam" id="PF04851">
    <property type="entry name" value="ResIII"/>
    <property type="match status" value="1"/>
</dbReference>
<dbReference type="PROSITE" id="PS51194">
    <property type="entry name" value="HELICASE_CTER"/>
    <property type="match status" value="1"/>
</dbReference>
<gene>
    <name evidence="3" type="ORF">AB0I48_34805</name>
</gene>
<dbReference type="SUPFAM" id="SSF52540">
    <property type="entry name" value="P-loop containing nucleoside triphosphate hydrolases"/>
    <property type="match status" value="1"/>
</dbReference>
<keyword evidence="3" id="KW-0547">Nucleotide-binding</keyword>
<organism evidence="3 4">
    <name type="scientific">Nocardia aurea</name>
    <dbReference type="NCBI Taxonomy" id="2144174"/>
    <lineage>
        <taxon>Bacteria</taxon>
        <taxon>Bacillati</taxon>
        <taxon>Actinomycetota</taxon>
        <taxon>Actinomycetes</taxon>
        <taxon>Mycobacteriales</taxon>
        <taxon>Nocardiaceae</taxon>
        <taxon>Nocardia</taxon>
    </lineage>
</organism>
<evidence type="ECO:0000313" key="3">
    <source>
        <dbReference type="EMBL" id="MEV0712736.1"/>
    </source>
</evidence>
<evidence type="ECO:0000259" key="1">
    <source>
        <dbReference type="PROSITE" id="PS51192"/>
    </source>
</evidence>
<dbReference type="RefSeq" id="WP_357789971.1">
    <property type="nucleotide sequence ID" value="NZ_JBFAKC010000025.1"/>
</dbReference>
<keyword evidence="3" id="KW-0347">Helicase</keyword>
<comment type="caution">
    <text evidence="3">The sequence shown here is derived from an EMBL/GenBank/DDBJ whole genome shotgun (WGS) entry which is preliminary data.</text>
</comment>
<dbReference type="PANTHER" id="PTHR47396">
    <property type="entry name" value="TYPE I RESTRICTION ENZYME ECOKI R PROTEIN"/>
    <property type="match status" value="1"/>
</dbReference>
<dbReference type="InterPro" id="IPR014001">
    <property type="entry name" value="Helicase_ATP-bd"/>
</dbReference>
<keyword evidence="3" id="KW-0067">ATP-binding</keyword>
<protein>
    <submittedName>
        <fullName evidence="3">DEAD/DEAH box helicase family protein</fullName>
    </submittedName>
</protein>
<dbReference type="InterPro" id="IPR027417">
    <property type="entry name" value="P-loop_NTPase"/>
</dbReference>